<protein>
    <submittedName>
        <fullName evidence="1">Uncharacterized protein</fullName>
    </submittedName>
</protein>
<evidence type="ECO:0000313" key="2">
    <source>
        <dbReference type="Proteomes" id="UP000001953"/>
    </source>
</evidence>
<organism evidence="1 2">
    <name type="scientific">Nitrobacter hamburgensis (strain DSM 10229 / NCIMB 13809 / X14)</name>
    <dbReference type="NCBI Taxonomy" id="323097"/>
    <lineage>
        <taxon>Bacteria</taxon>
        <taxon>Pseudomonadati</taxon>
        <taxon>Pseudomonadota</taxon>
        <taxon>Alphaproteobacteria</taxon>
        <taxon>Hyphomicrobiales</taxon>
        <taxon>Nitrobacteraceae</taxon>
        <taxon>Nitrobacter</taxon>
    </lineage>
</organism>
<reference evidence="1 2" key="1">
    <citation type="submission" date="2006-03" db="EMBL/GenBank/DDBJ databases">
        <title>Complete sequence of chromosome of Nitrobacter hamburgensis X14.</title>
        <authorList>
            <consortium name="US DOE Joint Genome Institute"/>
            <person name="Copeland A."/>
            <person name="Lucas S."/>
            <person name="Lapidus A."/>
            <person name="Barry K."/>
            <person name="Detter J.C."/>
            <person name="Glavina del Rio T."/>
            <person name="Hammon N."/>
            <person name="Israni S."/>
            <person name="Dalin E."/>
            <person name="Tice H."/>
            <person name="Pitluck S."/>
            <person name="Chain P."/>
            <person name="Malfatti S."/>
            <person name="Shin M."/>
            <person name="Vergez L."/>
            <person name="Schmutz J."/>
            <person name="Larimer F."/>
            <person name="Land M."/>
            <person name="Hauser L."/>
            <person name="Kyrpides N."/>
            <person name="Ivanova N."/>
            <person name="Ward B."/>
            <person name="Arp D."/>
            <person name="Klotz M."/>
            <person name="Stein L."/>
            <person name="O'Mullan G."/>
            <person name="Starkenburg S."/>
            <person name="Sayavedra L."/>
            <person name="Poret-Peterson A.T."/>
            <person name="Gentry M.E."/>
            <person name="Bruce D."/>
            <person name="Richardson P."/>
        </authorList>
    </citation>
    <scope>NUCLEOTIDE SEQUENCE [LARGE SCALE GENOMIC DNA]</scope>
    <source>
        <strain evidence="2">DSM 10229 / NCIMB 13809 / X14</strain>
    </source>
</reference>
<name>Q1QQ53_NITHX</name>
<dbReference type="Proteomes" id="UP000001953">
    <property type="component" value="Chromosome"/>
</dbReference>
<evidence type="ECO:0000313" key="1">
    <source>
        <dbReference type="EMBL" id="ABE61644.1"/>
    </source>
</evidence>
<keyword evidence="2" id="KW-1185">Reference proteome</keyword>
<dbReference type="AlphaFoldDB" id="Q1QQ53"/>
<gene>
    <name evidence="1" type="ordered locus">Nham_0763</name>
</gene>
<accession>Q1QQ53</accession>
<dbReference type="HOGENOM" id="CLU_2539113_0_0_5"/>
<dbReference type="KEGG" id="nha:Nham_0763"/>
<sequence>MPAGSRETCRNTHGRVVHHGFPQLLIAAEIKDVAISRYDFLNHSGPRDFIHGLWQQLFLETVQANAQILRGKLWRASSRDTAL</sequence>
<proteinExistence type="predicted"/>
<dbReference type="STRING" id="323097.Nham_0763"/>
<dbReference type="EMBL" id="CP000319">
    <property type="protein sequence ID" value="ABE61644.1"/>
    <property type="molecule type" value="Genomic_DNA"/>
</dbReference>